<evidence type="ECO:0000256" key="2">
    <source>
        <dbReference type="SAM" id="Phobius"/>
    </source>
</evidence>
<evidence type="ECO:0000256" key="1">
    <source>
        <dbReference type="SAM" id="MobiDB-lite"/>
    </source>
</evidence>
<evidence type="ECO:0008006" key="5">
    <source>
        <dbReference type="Google" id="ProtNLM"/>
    </source>
</evidence>
<sequence length="231" mass="24518">MPKLGATIKFSIAVDNCDSYNFRRYCIINKNNKKSTIFNVFKKMKKGFTLIELLIVIGILAILATATVLVLNPAQLFAQARDSQRVSDLATLRSAISFYLATVSGPDMDGAGTCGTNYWGTVASATENFTGAPTQSANVGTVVDGAGWVPVNFTTVPGGSPLSVLPNDPVNPNTAAQSYTYQCDNTNKTFELNANMESTRYAQGGSDDVESTDGGDQAGVYEVGNDPGLDL</sequence>
<reference evidence="3 4" key="1">
    <citation type="journal article" date="2016" name="Nat. Commun.">
        <title>Thousands of microbial genomes shed light on interconnected biogeochemical processes in an aquifer system.</title>
        <authorList>
            <person name="Anantharaman K."/>
            <person name="Brown C.T."/>
            <person name="Hug L.A."/>
            <person name="Sharon I."/>
            <person name="Castelle C.J."/>
            <person name="Probst A.J."/>
            <person name="Thomas B.C."/>
            <person name="Singh A."/>
            <person name="Wilkins M.J."/>
            <person name="Karaoz U."/>
            <person name="Brodie E.L."/>
            <person name="Williams K.H."/>
            <person name="Hubbard S.S."/>
            <person name="Banfield J.F."/>
        </authorList>
    </citation>
    <scope>NUCLEOTIDE SEQUENCE [LARGE SCALE GENOMIC DNA]</scope>
</reference>
<dbReference type="Pfam" id="PF07963">
    <property type="entry name" value="N_methyl"/>
    <property type="match status" value="1"/>
</dbReference>
<keyword evidence="2" id="KW-0472">Membrane</keyword>
<evidence type="ECO:0000313" key="4">
    <source>
        <dbReference type="Proteomes" id="UP000177942"/>
    </source>
</evidence>
<dbReference type="STRING" id="1798407.A3A16_00130"/>
<organism evidence="3 4">
    <name type="scientific">Candidatus Harrisonbacteria bacterium RIFCSPLOWO2_01_FULL_44_18</name>
    <dbReference type="NCBI Taxonomy" id="1798407"/>
    <lineage>
        <taxon>Bacteria</taxon>
        <taxon>Candidatus Harrisoniibacteriota</taxon>
    </lineage>
</organism>
<protein>
    <recommendedName>
        <fullName evidence="5">Type II secretion system protein GspG C-terminal domain-containing protein</fullName>
    </recommendedName>
</protein>
<dbReference type="EMBL" id="MHJJ01000002">
    <property type="protein sequence ID" value="OGY66305.1"/>
    <property type="molecule type" value="Genomic_DNA"/>
</dbReference>
<keyword evidence="2" id="KW-0812">Transmembrane</keyword>
<dbReference type="SUPFAM" id="SSF54523">
    <property type="entry name" value="Pili subunits"/>
    <property type="match status" value="1"/>
</dbReference>
<proteinExistence type="predicted"/>
<feature type="transmembrane region" description="Helical" evidence="2">
    <location>
        <begin position="50"/>
        <end position="71"/>
    </location>
</feature>
<accession>A0A1G1ZP69</accession>
<gene>
    <name evidence="3" type="ORF">A3A16_00130</name>
</gene>
<evidence type="ECO:0000313" key="3">
    <source>
        <dbReference type="EMBL" id="OGY66305.1"/>
    </source>
</evidence>
<dbReference type="Gene3D" id="3.30.700.10">
    <property type="entry name" value="Glycoprotein, Type 4 Pilin"/>
    <property type="match status" value="1"/>
</dbReference>
<feature type="region of interest" description="Disordered" evidence="1">
    <location>
        <begin position="201"/>
        <end position="231"/>
    </location>
</feature>
<comment type="caution">
    <text evidence="3">The sequence shown here is derived from an EMBL/GenBank/DDBJ whole genome shotgun (WGS) entry which is preliminary data.</text>
</comment>
<dbReference type="InterPro" id="IPR045584">
    <property type="entry name" value="Pilin-like"/>
</dbReference>
<dbReference type="AlphaFoldDB" id="A0A1G1ZP69"/>
<dbReference type="InterPro" id="IPR012902">
    <property type="entry name" value="N_methyl_site"/>
</dbReference>
<dbReference type="PROSITE" id="PS00409">
    <property type="entry name" value="PROKAR_NTER_METHYL"/>
    <property type="match status" value="1"/>
</dbReference>
<dbReference type="NCBIfam" id="TIGR02532">
    <property type="entry name" value="IV_pilin_GFxxxE"/>
    <property type="match status" value="1"/>
</dbReference>
<keyword evidence="2" id="KW-1133">Transmembrane helix</keyword>
<dbReference type="Proteomes" id="UP000177942">
    <property type="component" value="Unassembled WGS sequence"/>
</dbReference>
<name>A0A1G1ZP69_9BACT</name>